<evidence type="ECO:0000256" key="6">
    <source>
        <dbReference type="ARBA" id="ARBA00022777"/>
    </source>
</evidence>
<protein>
    <recommendedName>
        <fullName evidence="2">histidine kinase</fullName>
        <ecNumber evidence="2">2.7.13.3</ecNumber>
    </recommendedName>
</protein>
<dbReference type="InterPro" id="IPR036097">
    <property type="entry name" value="HisK_dim/P_sf"/>
</dbReference>
<evidence type="ECO:0000256" key="8">
    <source>
        <dbReference type="SAM" id="Phobius"/>
    </source>
</evidence>
<dbReference type="InterPro" id="IPR003661">
    <property type="entry name" value="HisK_dim/P_dom"/>
</dbReference>
<organism evidence="10 11">
    <name type="scientific">Glaciecola petra</name>
    <dbReference type="NCBI Taxonomy" id="3075602"/>
    <lineage>
        <taxon>Bacteria</taxon>
        <taxon>Pseudomonadati</taxon>
        <taxon>Pseudomonadota</taxon>
        <taxon>Gammaproteobacteria</taxon>
        <taxon>Alteromonadales</taxon>
        <taxon>Alteromonadaceae</taxon>
        <taxon>Glaciecola</taxon>
    </lineage>
</organism>
<dbReference type="Gene3D" id="6.10.340.10">
    <property type="match status" value="1"/>
</dbReference>
<keyword evidence="5 8" id="KW-0812">Transmembrane</keyword>
<keyword evidence="8" id="KW-0472">Membrane</keyword>
<dbReference type="SMART" id="SM00387">
    <property type="entry name" value="HATPase_c"/>
    <property type="match status" value="1"/>
</dbReference>
<feature type="transmembrane region" description="Helical" evidence="8">
    <location>
        <begin position="139"/>
        <end position="161"/>
    </location>
</feature>
<dbReference type="Gene3D" id="1.10.287.130">
    <property type="match status" value="1"/>
</dbReference>
<dbReference type="Pfam" id="PF00512">
    <property type="entry name" value="HisKA"/>
    <property type="match status" value="1"/>
</dbReference>
<dbReference type="SMART" id="SM00388">
    <property type="entry name" value="HisKA"/>
    <property type="match status" value="1"/>
</dbReference>
<keyword evidence="3" id="KW-0597">Phosphoprotein</keyword>
<reference evidence="10 11" key="1">
    <citation type="submission" date="2023-09" db="EMBL/GenBank/DDBJ databases">
        <authorList>
            <person name="Rey-Velasco X."/>
        </authorList>
    </citation>
    <scope>NUCLEOTIDE SEQUENCE [LARGE SCALE GENOMIC DNA]</scope>
    <source>
        <strain evidence="10 11">P117</strain>
    </source>
</reference>
<dbReference type="GO" id="GO:0016301">
    <property type="term" value="F:kinase activity"/>
    <property type="evidence" value="ECO:0007669"/>
    <property type="project" value="UniProtKB-KW"/>
</dbReference>
<feature type="domain" description="Histidine kinase" evidence="9">
    <location>
        <begin position="224"/>
        <end position="424"/>
    </location>
</feature>
<keyword evidence="7 8" id="KW-1133">Transmembrane helix</keyword>
<dbReference type="InterPro" id="IPR050428">
    <property type="entry name" value="TCS_sensor_his_kinase"/>
</dbReference>
<name>A0ABU2ZM74_9ALTE</name>
<dbReference type="EC" id="2.7.13.3" evidence="2"/>
<evidence type="ECO:0000256" key="1">
    <source>
        <dbReference type="ARBA" id="ARBA00000085"/>
    </source>
</evidence>
<keyword evidence="6 10" id="KW-0418">Kinase</keyword>
<dbReference type="RefSeq" id="WP_311367232.1">
    <property type="nucleotide sequence ID" value="NZ_JAVRHX010000001.1"/>
</dbReference>
<evidence type="ECO:0000256" key="3">
    <source>
        <dbReference type="ARBA" id="ARBA00022553"/>
    </source>
</evidence>
<accession>A0ABU2ZM74</accession>
<keyword evidence="4" id="KW-0808">Transferase</keyword>
<evidence type="ECO:0000256" key="4">
    <source>
        <dbReference type="ARBA" id="ARBA00022679"/>
    </source>
</evidence>
<dbReference type="InterPro" id="IPR005467">
    <property type="entry name" value="His_kinase_dom"/>
</dbReference>
<dbReference type="CDD" id="cd00082">
    <property type="entry name" value="HisKA"/>
    <property type="match status" value="1"/>
</dbReference>
<gene>
    <name evidence="10" type="ORF">RM552_02580</name>
</gene>
<evidence type="ECO:0000259" key="9">
    <source>
        <dbReference type="PROSITE" id="PS50109"/>
    </source>
</evidence>
<dbReference type="PROSITE" id="PS50109">
    <property type="entry name" value="HIS_KIN"/>
    <property type="match status" value="1"/>
</dbReference>
<dbReference type="Pfam" id="PF02518">
    <property type="entry name" value="HATPase_c"/>
    <property type="match status" value="1"/>
</dbReference>
<evidence type="ECO:0000256" key="7">
    <source>
        <dbReference type="ARBA" id="ARBA00022989"/>
    </source>
</evidence>
<dbReference type="InterPro" id="IPR036890">
    <property type="entry name" value="HATPase_C_sf"/>
</dbReference>
<dbReference type="Proteomes" id="UP001253545">
    <property type="component" value="Unassembled WGS sequence"/>
</dbReference>
<keyword evidence="11" id="KW-1185">Reference proteome</keyword>
<proteinExistence type="predicted"/>
<evidence type="ECO:0000256" key="5">
    <source>
        <dbReference type="ARBA" id="ARBA00022692"/>
    </source>
</evidence>
<dbReference type="SUPFAM" id="SSF47384">
    <property type="entry name" value="Homodimeric domain of signal transducing histidine kinase"/>
    <property type="match status" value="1"/>
</dbReference>
<evidence type="ECO:0000256" key="2">
    <source>
        <dbReference type="ARBA" id="ARBA00012438"/>
    </source>
</evidence>
<evidence type="ECO:0000313" key="10">
    <source>
        <dbReference type="EMBL" id="MDT0593729.1"/>
    </source>
</evidence>
<feature type="transmembrane region" description="Helical" evidence="8">
    <location>
        <begin position="15"/>
        <end position="39"/>
    </location>
</feature>
<dbReference type="EMBL" id="JAVRHX010000001">
    <property type="protein sequence ID" value="MDT0593729.1"/>
    <property type="molecule type" value="Genomic_DNA"/>
</dbReference>
<evidence type="ECO:0000313" key="11">
    <source>
        <dbReference type="Proteomes" id="UP001253545"/>
    </source>
</evidence>
<dbReference type="PANTHER" id="PTHR45436">
    <property type="entry name" value="SENSOR HISTIDINE KINASE YKOH"/>
    <property type="match status" value="1"/>
</dbReference>
<comment type="caution">
    <text evidence="10">The sequence shown here is derived from an EMBL/GenBank/DDBJ whole genome shotgun (WGS) entry which is preliminary data.</text>
</comment>
<sequence length="424" mass="48002">MIERPDKFHSLSRRIVIQFCIFTFAISAVYGLISFLLMYTLEDNFFRKEIQLEAEYLSFGYQQTGEWPPTRRPNMQLHFTKATFPADFMEISVEEPRRTEFTGNNGKHYHLYTFPQYENTFLVAEVSNELFVRPIRSGVIQFLSISTLFVSIFACLIAWLISRKTTRPLKELAELVDGVEPEVIPRGFSKHYPNNEVGILASTIEKSLHRISLTLDREKCFTRDVSHELRTPLAIIKNAAELLTTQTTSNSEDKKLLHRIAEASEKMEKTVYTLLMLAREENTSQGKENVQLMPLIEQSTIDNRALLVGKKVDINIANSCHTRIYAQPGMLKVLLDNLLSNAFQYTLSGEVNISYLDNALVIQDTGPGIEPSISDNVTEPAIKGTKSTGFGFGLSIVKRLCAHQSWQLSVSSQNGTTVKVAFIT</sequence>
<comment type="catalytic activity">
    <reaction evidence="1">
        <text>ATP + protein L-histidine = ADP + protein N-phospho-L-histidine.</text>
        <dbReference type="EC" id="2.7.13.3"/>
    </reaction>
</comment>
<dbReference type="PANTHER" id="PTHR45436:SF16">
    <property type="entry name" value="HISTIDINE KINASE"/>
    <property type="match status" value="1"/>
</dbReference>
<dbReference type="Gene3D" id="3.30.565.10">
    <property type="entry name" value="Histidine kinase-like ATPase, C-terminal domain"/>
    <property type="match status" value="1"/>
</dbReference>
<dbReference type="SUPFAM" id="SSF55874">
    <property type="entry name" value="ATPase domain of HSP90 chaperone/DNA topoisomerase II/histidine kinase"/>
    <property type="match status" value="1"/>
</dbReference>
<dbReference type="InterPro" id="IPR003594">
    <property type="entry name" value="HATPase_dom"/>
</dbReference>